<evidence type="ECO:0000313" key="1">
    <source>
        <dbReference type="EMBL" id="KAJ9100283.1"/>
    </source>
</evidence>
<evidence type="ECO:0000313" key="2">
    <source>
        <dbReference type="Proteomes" id="UP001241377"/>
    </source>
</evidence>
<comment type="caution">
    <text evidence="1">The sequence shown here is derived from an EMBL/GenBank/DDBJ whole genome shotgun (WGS) entry which is preliminary data.</text>
</comment>
<keyword evidence="2" id="KW-1185">Reference proteome</keyword>
<dbReference type="Proteomes" id="UP001241377">
    <property type="component" value="Unassembled WGS sequence"/>
</dbReference>
<accession>A0ACC2VLN7</accession>
<proteinExistence type="predicted"/>
<name>A0ACC2VLN7_9TREE</name>
<protein>
    <submittedName>
        <fullName evidence="1">Uncharacterized protein</fullName>
    </submittedName>
</protein>
<organism evidence="1 2">
    <name type="scientific">Naganishia cerealis</name>
    <dbReference type="NCBI Taxonomy" id="610337"/>
    <lineage>
        <taxon>Eukaryota</taxon>
        <taxon>Fungi</taxon>
        <taxon>Dikarya</taxon>
        <taxon>Basidiomycota</taxon>
        <taxon>Agaricomycotina</taxon>
        <taxon>Tremellomycetes</taxon>
        <taxon>Filobasidiales</taxon>
        <taxon>Filobasidiaceae</taxon>
        <taxon>Naganishia</taxon>
    </lineage>
</organism>
<gene>
    <name evidence="1" type="ORF">QFC19_005636</name>
</gene>
<dbReference type="EMBL" id="JASBWR010000064">
    <property type="protein sequence ID" value="KAJ9100283.1"/>
    <property type="molecule type" value="Genomic_DNA"/>
</dbReference>
<sequence length="304" mass="34385">MSHPDNLDVLAAQTVPQDAAEYHQLILKEKQTLKFSIVPGQFCQSLNETNDQDFDYLTQHFGVVGSWEETLQKLHALNSASDEKTTYKILFLARHGQGFHNVAHDMYGDDAWNSHWSKLNGNGDMVWGPDPELTELGIQQARDNCEQWKKEVANGCPIPTRFFVSPLRRSVDTLIYTWESISDPKTLHPLIMENLRETTGVHTCDKRSTRSEIAEKYETRGFVIEPGFSEEDVYYKPDYRESVGEHAVRVNRAFQQIFTSTSDPVLSLTSHSGTIRAQLLVLGHRSFAVGTGGIIPVFVKAEQT</sequence>
<reference evidence="1" key="1">
    <citation type="submission" date="2023-04" db="EMBL/GenBank/DDBJ databases">
        <title>Draft Genome sequencing of Naganishia species isolated from polar environments using Oxford Nanopore Technology.</title>
        <authorList>
            <person name="Leo P."/>
            <person name="Venkateswaran K."/>
        </authorList>
    </citation>
    <scope>NUCLEOTIDE SEQUENCE</scope>
    <source>
        <strain evidence="1">MNA-CCFEE 5261</strain>
    </source>
</reference>